<dbReference type="PROSITE" id="PS52002">
    <property type="entry name" value="SM"/>
    <property type="match status" value="1"/>
</dbReference>
<dbReference type="GO" id="GO:0003723">
    <property type="term" value="F:RNA binding"/>
    <property type="evidence" value="ECO:0007669"/>
    <property type="project" value="InterPro"/>
</dbReference>
<dbReference type="SUPFAM" id="SSF50182">
    <property type="entry name" value="Sm-like ribonucleoproteins"/>
    <property type="match status" value="1"/>
</dbReference>
<reference evidence="3 4" key="1">
    <citation type="submission" date="2015-04" db="EMBL/GenBank/DDBJ databases">
        <title>The complete genome sequence of the hyperthermophilic, obligate iron-reducing archaeon Geoglobus ahangari strain 234T.</title>
        <authorList>
            <person name="Manzella M.P."/>
            <person name="Holmes D.E."/>
            <person name="Rocheleau J.M."/>
            <person name="Chung A."/>
            <person name="Reguera G."/>
            <person name="Kashefi K."/>
        </authorList>
    </citation>
    <scope>NUCLEOTIDE SEQUENCE [LARGE SCALE GENOMIC DNA]</scope>
    <source>
        <strain evidence="3 4">234</strain>
    </source>
</reference>
<dbReference type="PANTHER" id="PTHR11021:SF0">
    <property type="entry name" value="SMALL NUCLEAR RIBONUCLEOPROTEIN F"/>
    <property type="match status" value="1"/>
</dbReference>
<dbReference type="InterPro" id="IPR001163">
    <property type="entry name" value="Sm_dom_euk/arc"/>
</dbReference>
<evidence type="ECO:0000313" key="3">
    <source>
        <dbReference type="EMBL" id="AKG92201.1"/>
    </source>
</evidence>
<dbReference type="GO" id="GO:1990904">
    <property type="term" value="C:ribonucleoprotein complex"/>
    <property type="evidence" value="ECO:0007669"/>
    <property type="project" value="UniProtKB-KW"/>
</dbReference>
<keyword evidence="1 3" id="KW-0687">Ribonucleoprotein</keyword>
<dbReference type="GO" id="GO:0000398">
    <property type="term" value="P:mRNA splicing, via spliceosome"/>
    <property type="evidence" value="ECO:0007669"/>
    <property type="project" value="InterPro"/>
</dbReference>
<dbReference type="OrthoDB" id="371816at2157"/>
<keyword evidence="4" id="KW-1185">Reference proteome</keyword>
<dbReference type="STRING" id="113653.GAH_00447"/>
<dbReference type="GO" id="GO:0034715">
    <property type="term" value="C:pICln-Sm protein complex"/>
    <property type="evidence" value="ECO:0007669"/>
    <property type="project" value="TreeGrafter"/>
</dbReference>
<dbReference type="Proteomes" id="UP000034723">
    <property type="component" value="Chromosome"/>
</dbReference>
<evidence type="ECO:0000313" key="4">
    <source>
        <dbReference type="Proteomes" id="UP000034723"/>
    </source>
</evidence>
<dbReference type="GeneID" id="24803030"/>
<dbReference type="InParanoid" id="A0A0F7DC45"/>
<accession>A0A0F7DC45</accession>
<dbReference type="InterPro" id="IPR016487">
    <property type="entry name" value="Lsm6/sSmF"/>
</dbReference>
<dbReference type="InterPro" id="IPR010920">
    <property type="entry name" value="LSM_dom_sf"/>
</dbReference>
<dbReference type="Gene3D" id="2.30.30.100">
    <property type="match status" value="1"/>
</dbReference>
<evidence type="ECO:0000259" key="2">
    <source>
        <dbReference type="PROSITE" id="PS52002"/>
    </source>
</evidence>
<sequence length="74" mass="8393">MLPNQMVKSMVGKMVRVEMKGEENSLVGKLESVDDYMNLHLSNAIEYKGEEKVRVLGDIVLRGNNVILIQPFED</sequence>
<proteinExistence type="predicted"/>
<dbReference type="InterPro" id="IPR047575">
    <property type="entry name" value="Sm"/>
</dbReference>
<dbReference type="PATRIC" id="fig|113653.22.peg.451"/>
<organism evidence="3 4">
    <name type="scientific">Geoglobus ahangari</name>
    <dbReference type="NCBI Taxonomy" id="113653"/>
    <lineage>
        <taxon>Archaea</taxon>
        <taxon>Methanobacteriati</taxon>
        <taxon>Methanobacteriota</taxon>
        <taxon>Archaeoglobi</taxon>
        <taxon>Archaeoglobales</taxon>
        <taxon>Archaeoglobaceae</taxon>
        <taxon>Geoglobus</taxon>
    </lineage>
</organism>
<dbReference type="AlphaFoldDB" id="A0A0F7DC45"/>
<feature type="domain" description="Sm" evidence="2">
    <location>
        <begin position="2"/>
        <end position="74"/>
    </location>
</feature>
<name>A0A0F7DC45_9EURY</name>
<dbReference type="SMART" id="SM00651">
    <property type="entry name" value="Sm"/>
    <property type="match status" value="1"/>
</dbReference>
<gene>
    <name evidence="3" type="ORF">GAH_00447</name>
</gene>
<protein>
    <submittedName>
        <fullName evidence="3">Small nuclear ribonucleoprotein, LSM family</fullName>
    </submittedName>
</protein>
<dbReference type="RefSeq" id="WP_048094490.1">
    <property type="nucleotide sequence ID" value="NZ_CP011267.1"/>
</dbReference>
<dbReference type="PIRSF" id="PIRSF006609">
    <property type="entry name" value="snRNP_SmF"/>
    <property type="match status" value="1"/>
</dbReference>
<dbReference type="KEGG" id="gah:GAH_00447"/>
<dbReference type="EMBL" id="CP011267">
    <property type="protein sequence ID" value="AKG92201.1"/>
    <property type="molecule type" value="Genomic_DNA"/>
</dbReference>
<dbReference type="PANTHER" id="PTHR11021">
    <property type="entry name" value="SMALL NUCLEAR RIBONUCLEOPROTEIN F SNRNP-F"/>
    <property type="match status" value="1"/>
</dbReference>
<dbReference type="Pfam" id="PF01423">
    <property type="entry name" value="LSM"/>
    <property type="match status" value="1"/>
</dbReference>
<evidence type="ECO:0000256" key="1">
    <source>
        <dbReference type="ARBA" id="ARBA00023274"/>
    </source>
</evidence>
<dbReference type="HOGENOM" id="CLU_076902_11_3_2"/>